<feature type="transmembrane region" description="Helical" evidence="1">
    <location>
        <begin position="12"/>
        <end position="29"/>
    </location>
</feature>
<evidence type="ECO:0000313" key="2">
    <source>
        <dbReference type="EMBL" id="RUO76250.1"/>
    </source>
</evidence>
<keyword evidence="1" id="KW-0472">Membrane</keyword>
<keyword evidence="1" id="KW-1133">Transmembrane helix</keyword>
<gene>
    <name evidence="2" type="ORF">CWI81_09085</name>
</gene>
<name>A0A432ZEC6_9GAMM</name>
<feature type="transmembrane region" description="Helical" evidence="1">
    <location>
        <begin position="49"/>
        <end position="72"/>
    </location>
</feature>
<dbReference type="RefSeq" id="WP_126784970.1">
    <property type="nucleotide sequence ID" value="NZ_PIQF01000002.1"/>
</dbReference>
<keyword evidence="3" id="KW-1185">Reference proteome</keyword>
<organism evidence="2 3">
    <name type="scientific">Idiomarina seosinensis</name>
    <dbReference type="NCBI Taxonomy" id="281739"/>
    <lineage>
        <taxon>Bacteria</taxon>
        <taxon>Pseudomonadati</taxon>
        <taxon>Pseudomonadota</taxon>
        <taxon>Gammaproteobacteria</taxon>
        <taxon>Alteromonadales</taxon>
        <taxon>Idiomarinaceae</taxon>
        <taxon>Idiomarina</taxon>
    </lineage>
</organism>
<sequence>MNKDIFLKIGQVLGPVIGILIALVSLNFFRASLAGNDEAIGFGMLLPLYLVQVVPLFLIYTFTTAVTTFVLYKQKHNQDMFASEGAWNLLYKVNFAVTLIGLALFGVPFLLSIFTFLTFLTFQ</sequence>
<dbReference type="EMBL" id="PIQF01000002">
    <property type="protein sequence ID" value="RUO76250.1"/>
    <property type="molecule type" value="Genomic_DNA"/>
</dbReference>
<proteinExistence type="predicted"/>
<keyword evidence="1" id="KW-0812">Transmembrane</keyword>
<protein>
    <recommendedName>
        <fullName evidence="4">DUF996 domain-containing protein</fullName>
    </recommendedName>
</protein>
<dbReference type="OrthoDB" id="9938229at2"/>
<dbReference type="AlphaFoldDB" id="A0A432ZEC6"/>
<feature type="transmembrane region" description="Helical" evidence="1">
    <location>
        <begin position="93"/>
        <end position="120"/>
    </location>
</feature>
<evidence type="ECO:0008006" key="4">
    <source>
        <dbReference type="Google" id="ProtNLM"/>
    </source>
</evidence>
<reference evidence="2 3" key="1">
    <citation type="journal article" date="2011" name="Front. Microbiol.">
        <title>Genomic signatures of strain selection and enhancement in Bacillus atrophaeus var. globigii, a historical biowarfare simulant.</title>
        <authorList>
            <person name="Gibbons H.S."/>
            <person name="Broomall S.M."/>
            <person name="McNew L.A."/>
            <person name="Daligault H."/>
            <person name="Chapman C."/>
            <person name="Bruce D."/>
            <person name="Karavis M."/>
            <person name="Krepps M."/>
            <person name="McGregor P.A."/>
            <person name="Hong C."/>
            <person name="Park K.H."/>
            <person name="Akmal A."/>
            <person name="Feldman A."/>
            <person name="Lin J.S."/>
            <person name="Chang W.E."/>
            <person name="Higgs B.W."/>
            <person name="Demirev P."/>
            <person name="Lindquist J."/>
            <person name="Liem A."/>
            <person name="Fochler E."/>
            <person name="Read T.D."/>
            <person name="Tapia R."/>
            <person name="Johnson S."/>
            <person name="Bishop-Lilly K.A."/>
            <person name="Detter C."/>
            <person name="Han C."/>
            <person name="Sozhamannan S."/>
            <person name="Rosenzweig C.N."/>
            <person name="Skowronski E.W."/>
        </authorList>
    </citation>
    <scope>NUCLEOTIDE SEQUENCE [LARGE SCALE GENOMIC DNA]</scope>
    <source>
        <strain evidence="2 3">CL-SP19</strain>
    </source>
</reference>
<evidence type="ECO:0000313" key="3">
    <source>
        <dbReference type="Proteomes" id="UP000287908"/>
    </source>
</evidence>
<comment type="caution">
    <text evidence="2">The sequence shown here is derived from an EMBL/GenBank/DDBJ whole genome shotgun (WGS) entry which is preliminary data.</text>
</comment>
<evidence type="ECO:0000256" key="1">
    <source>
        <dbReference type="SAM" id="Phobius"/>
    </source>
</evidence>
<dbReference type="Proteomes" id="UP000287908">
    <property type="component" value="Unassembled WGS sequence"/>
</dbReference>
<accession>A0A432ZEC6</accession>